<gene>
    <name evidence="1" type="ORF">D9757_010391</name>
</gene>
<dbReference type="AlphaFoldDB" id="A0A8H5GUM6"/>
<keyword evidence="2" id="KW-1185">Reference proteome</keyword>
<evidence type="ECO:0000313" key="2">
    <source>
        <dbReference type="Proteomes" id="UP000518752"/>
    </source>
</evidence>
<protein>
    <submittedName>
        <fullName evidence="1">Uncharacterized protein</fullName>
    </submittedName>
</protein>
<name>A0A8H5GUM6_9AGAR</name>
<sequence>MNNGKYHVQNIQSGYFLHADKNIHSGDTLITTPAPTTFDESYAFYIETVSGSLVQFTSPNKTLVAGAGQRPIVENAHIAWQWGEQLFQVNAVAPRATGVYNIRMTSVDFYWFDHPVYMQPYRTVGVESKTSFRTSTFSSSLAGQRSKLGSDQLVYHRCSKLRAFERFQTVIKEAVVSKAENLSKELHFKLYHASFVSTITTRIRVKKSVLVLRSSRVLGPKSPSAAMSYKGMPYHKWSLDDHLCMIMAESWRNIMKTPERSSDSNFASWLIPCKTTLQKYNMTIIAPGIYKMKNKSTSNYIAAHSGDQPYSIIRTANPKENGTFPVFIGGASIASTFTNLYVGIAQPADGTPLEWAPSHEPQPVGFVPVNDGSYLICLPPAGNLPVERYAYEKENTREVAVIRNLDEGGLHWILEKA</sequence>
<evidence type="ECO:0000313" key="1">
    <source>
        <dbReference type="EMBL" id="KAF5371538.1"/>
    </source>
</evidence>
<comment type="caution">
    <text evidence="1">The sequence shown here is derived from an EMBL/GenBank/DDBJ whole genome shotgun (WGS) entry which is preliminary data.</text>
</comment>
<dbReference type="Proteomes" id="UP000518752">
    <property type="component" value="Unassembled WGS sequence"/>
</dbReference>
<accession>A0A8H5GUM6</accession>
<dbReference type="EMBL" id="JAACJN010000115">
    <property type="protein sequence ID" value="KAF5371538.1"/>
    <property type="molecule type" value="Genomic_DNA"/>
</dbReference>
<organism evidence="1 2">
    <name type="scientific">Collybiopsis confluens</name>
    <dbReference type="NCBI Taxonomy" id="2823264"/>
    <lineage>
        <taxon>Eukaryota</taxon>
        <taxon>Fungi</taxon>
        <taxon>Dikarya</taxon>
        <taxon>Basidiomycota</taxon>
        <taxon>Agaricomycotina</taxon>
        <taxon>Agaricomycetes</taxon>
        <taxon>Agaricomycetidae</taxon>
        <taxon>Agaricales</taxon>
        <taxon>Marasmiineae</taxon>
        <taxon>Omphalotaceae</taxon>
        <taxon>Collybiopsis</taxon>
    </lineage>
</organism>
<proteinExistence type="predicted"/>
<reference evidence="1 2" key="1">
    <citation type="journal article" date="2020" name="ISME J.">
        <title>Uncovering the hidden diversity of litter-decomposition mechanisms in mushroom-forming fungi.</title>
        <authorList>
            <person name="Floudas D."/>
            <person name="Bentzer J."/>
            <person name="Ahren D."/>
            <person name="Johansson T."/>
            <person name="Persson P."/>
            <person name="Tunlid A."/>
        </authorList>
    </citation>
    <scope>NUCLEOTIDE SEQUENCE [LARGE SCALE GENOMIC DNA]</scope>
    <source>
        <strain evidence="1 2">CBS 406.79</strain>
    </source>
</reference>